<name>A0A2S4JL57_9SPIO</name>
<comment type="caution">
    <text evidence="2">The sequence shown here is derived from an EMBL/GenBank/DDBJ whole genome shotgun (WGS) entry which is preliminary data.</text>
</comment>
<keyword evidence="3" id="KW-1185">Reference proteome</keyword>
<sequence length="634" mass="72758">MNNLQQLLQEITGQWESAKNQPFTNHPLANKFRNEFVAAVKEIVSEVKPEFKINGSVGAGNWANVPWLSILDPDVTKTTQDGLYPVYLFKSDGSGVYLSLNQGTTIPAKKLGKRKAVQRARYFSEEAREKIKTSNSWSRGDINLLAKTPLGKSYEAPNIFSKYYPCENIPDHSVLKDDIFEILNIYENSKYLWINFNEKIGDSDSLMGKSIEMQRLSKPFVLMAGISGTGKTRFIRQQAELTGNLRETYCLIPVRPDWHDPSDLLGYISRLGQEGPCYVVSDFLRFIVRAWKDVVHEFSTINGRLDWVGRDLDNIRPFWLCLDEMNLAPVEQYFADFLAILETRKFLSEEELQCFNTDSNVERSYVYSSDSILKPEIFSQLDSQGLLKLRADLDLDESLFDSFWEYFRINGIPLPFNLIVAGTVNMDETTHGFSRKVIDRALTIDFGEFFPNDFDQFFEQRSEPIPLTYPCISSVTRSDLKDVDADPDGEKTVEFLTGINELLRGSPFELAYRALNELLLSVASHCPKNERDLMAVWDDFLMMKILPRVEGDQEKLSVFGADDVDLVEKNNILVNLGNFLERSMDKIWDDGRKDLFKTSIDDRSKELNVPCRSKNKIGWMRHRLLSNGFTSFWP</sequence>
<organism evidence="2 3">
    <name type="scientific">Alkalispirochaeta sphaeroplastigenens</name>
    <dbReference type="NCBI Taxonomy" id="1187066"/>
    <lineage>
        <taxon>Bacteria</taxon>
        <taxon>Pseudomonadati</taxon>
        <taxon>Spirochaetota</taxon>
        <taxon>Spirochaetia</taxon>
        <taxon>Spirochaetales</taxon>
        <taxon>Spirochaetaceae</taxon>
        <taxon>Alkalispirochaeta</taxon>
    </lineage>
</organism>
<gene>
    <name evidence="2" type="ORF">AU468_09770</name>
</gene>
<reference evidence="3" key="1">
    <citation type="submission" date="2015-12" db="EMBL/GenBank/DDBJ databases">
        <authorList>
            <person name="Lodha T.D."/>
            <person name="Chintalapati S."/>
            <person name="Chintalapati V.R."/>
            <person name="Sravanthi T."/>
        </authorList>
    </citation>
    <scope>NUCLEOTIDE SEQUENCE [LARGE SCALE GENOMIC DNA]</scope>
    <source>
        <strain evidence="3">JC133</strain>
    </source>
</reference>
<dbReference type="SUPFAM" id="SSF52540">
    <property type="entry name" value="P-loop containing nucleoside triphosphate hydrolases"/>
    <property type="match status" value="1"/>
</dbReference>
<evidence type="ECO:0000259" key="1">
    <source>
        <dbReference type="Pfam" id="PF12102"/>
    </source>
</evidence>
<proteinExistence type="predicted"/>
<dbReference type="RefSeq" id="WP_103680572.1">
    <property type="nucleotide sequence ID" value="NZ_LPWH01000077.1"/>
</dbReference>
<protein>
    <recommendedName>
        <fullName evidence="1">Type IV methyl-directed restriction enzyme EcoKMcrB subunit DNA-binding domain-containing protein</fullName>
    </recommendedName>
</protein>
<dbReference type="Proteomes" id="UP000237350">
    <property type="component" value="Unassembled WGS sequence"/>
</dbReference>
<dbReference type="InterPro" id="IPR027417">
    <property type="entry name" value="P-loop_NTPase"/>
</dbReference>
<dbReference type="InterPro" id="IPR021961">
    <property type="entry name" value="McrB_DNA-bd"/>
</dbReference>
<dbReference type="EMBL" id="LPWH01000077">
    <property type="protein sequence ID" value="POR00268.1"/>
    <property type="molecule type" value="Genomic_DNA"/>
</dbReference>
<dbReference type="OrthoDB" id="9781481at2"/>
<dbReference type="AlphaFoldDB" id="A0A2S4JL57"/>
<accession>A0A2S4JL57</accession>
<dbReference type="Pfam" id="PF12102">
    <property type="entry name" value="MrcB_N"/>
    <property type="match status" value="1"/>
</dbReference>
<dbReference type="Gene3D" id="3.30.920.90">
    <property type="match status" value="1"/>
</dbReference>
<evidence type="ECO:0000313" key="2">
    <source>
        <dbReference type="EMBL" id="POR00268.1"/>
    </source>
</evidence>
<dbReference type="Gene3D" id="3.40.50.300">
    <property type="entry name" value="P-loop containing nucleotide triphosphate hydrolases"/>
    <property type="match status" value="1"/>
</dbReference>
<evidence type="ECO:0000313" key="3">
    <source>
        <dbReference type="Proteomes" id="UP000237350"/>
    </source>
</evidence>
<feature type="domain" description="Type IV methyl-directed restriction enzyme EcoKMcrB subunit DNA-binding" evidence="1">
    <location>
        <begin position="11"/>
        <end position="188"/>
    </location>
</feature>